<dbReference type="OrthoDB" id="3210164at2"/>
<reference evidence="1 2" key="1">
    <citation type="submission" date="2019-01" db="EMBL/GenBank/DDBJ databases">
        <title>Genome sequencing of strain 2JSPR-7.</title>
        <authorList>
            <person name="Heo J."/>
            <person name="Kim S.-J."/>
            <person name="Kim J.-S."/>
            <person name="Hong S.-B."/>
            <person name="Kwon S.-W."/>
        </authorList>
    </citation>
    <scope>NUCLEOTIDE SEQUENCE [LARGE SCALE GENOMIC DNA]</scope>
    <source>
        <strain evidence="1 2">2JSPR-7</strain>
    </source>
</reference>
<organism evidence="1 2">
    <name type="scientific">Xylanimonas allomyrinae</name>
    <dbReference type="NCBI Taxonomy" id="2509459"/>
    <lineage>
        <taxon>Bacteria</taxon>
        <taxon>Bacillati</taxon>
        <taxon>Actinomycetota</taxon>
        <taxon>Actinomycetes</taxon>
        <taxon>Micrococcales</taxon>
        <taxon>Promicromonosporaceae</taxon>
        <taxon>Xylanimonas</taxon>
    </lineage>
</organism>
<dbReference type="KEGG" id="xyl:ET495_13515"/>
<dbReference type="Proteomes" id="UP000291758">
    <property type="component" value="Chromosome"/>
</dbReference>
<keyword evidence="1" id="KW-0378">Hydrolase</keyword>
<dbReference type="SUPFAM" id="SSF53474">
    <property type="entry name" value="alpha/beta-Hydrolases"/>
    <property type="match status" value="1"/>
</dbReference>
<keyword evidence="2" id="KW-1185">Reference proteome</keyword>
<dbReference type="RefSeq" id="WP_129205228.1">
    <property type="nucleotide sequence ID" value="NZ_CP035495.1"/>
</dbReference>
<gene>
    <name evidence="1" type="ORF">ET495_13515</name>
</gene>
<name>A0A4P6ERE0_9MICO</name>
<dbReference type="EMBL" id="CP035495">
    <property type="protein sequence ID" value="QAY64069.1"/>
    <property type="molecule type" value="Genomic_DNA"/>
</dbReference>
<sequence>MPATKTVTLDVPGAVLTYDVHVPAEPSAARPLFVVGSPMGAAGFATLVSHFADRTVVTYDPPGMDRSTITPGHHPDPLTRGVALHAIGQAVGLGPYDFFGNSGGAVDGLAWVQQFPRDLVRAVLHEPPLAPVLPDGDVVAAAMDDVHVTYESRGFGAAMAKFFVLVSAQGELTPDFLDLPAPDPAQFGLPTADDGVRGDALLGVNMRTMQHWVPAFAAVRAASTQIVPAVGAESGGTMAARAARALAEELDLPVVELPGDHGAFMGGEYGQHGKPEEFAAALHTLLP</sequence>
<dbReference type="GO" id="GO:0016787">
    <property type="term" value="F:hydrolase activity"/>
    <property type="evidence" value="ECO:0007669"/>
    <property type="project" value="UniProtKB-KW"/>
</dbReference>
<protein>
    <submittedName>
        <fullName evidence="1">Alpha/beta hydrolase</fullName>
    </submittedName>
</protein>
<accession>A0A4P6ERE0</accession>
<evidence type="ECO:0000313" key="1">
    <source>
        <dbReference type="EMBL" id="QAY64069.1"/>
    </source>
</evidence>
<dbReference type="Gene3D" id="3.40.50.1820">
    <property type="entry name" value="alpha/beta hydrolase"/>
    <property type="match status" value="1"/>
</dbReference>
<proteinExistence type="predicted"/>
<dbReference type="AlphaFoldDB" id="A0A4P6ERE0"/>
<evidence type="ECO:0000313" key="2">
    <source>
        <dbReference type="Proteomes" id="UP000291758"/>
    </source>
</evidence>
<dbReference type="InterPro" id="IPR029058">
    <property type="entry name" value="AB_hydrolase_fold"/>
</dbReference>